<accession>A0ABS9BN58</accession>
<dbReference type="RefSeq" id="WP_234859704.1">
    <property type="nucleotide sequence ID" value="NZ_JAKEVZ010000001.1"/>
</dbReference>
<evidence type="ECO:0000313" key="2">
    <source>
        <dbReference type="Proteomes" id="UP001201449"/>
    </source>
</evidence>
<keyword evidence="2" id="KW-1185">Reference proteome</keyword>
<proteinExistence type="predicted"/>
<evidence type="ECO:0000313" key="1">
    <source>
        <dbReference type="EMBL" id="MCF1749500.1"/>
    </source>
</evidence>
<organism evidence="1 2">
    <name type="scientific">Mariniradius sediminis</name>
    <dbReference type="NCBI Taxonomy" id="2909237"/>
    <lineage>
        <taxon>Bacteria</taxon>
        <taxon>Pseudomonadati</taxon>
        <taxon>Bacteroidota</taxon>
        <taxon>Cytophagia</taxon>
        <taxon>Cytophagales</taxon>
        <taxon>Cyclobacteriaceae</taxon>
        <taxon>Mariniradius</taxon>
    </lineage>
</organism>
<dbReference type="InterPro" id="IPR013406">
    <property type="entry name" value="CHP02574_addiction_mod"/>
</dbReference>
<protein>
    <submittedName>
        <fullName evidence="1">Addiction module protein</fullName>
    </submittedName>
</protein>
<dbReference type="EMBL" id="JAKEVZ010000001">
    <property type="protein sequence ID" value="MCF1749500.1"/>
    <property type="molecule type" value="Genomic_DNA"/>
</dbReference>
<comment type="caution">
    <text evidence="1">The sequence shown here is derived from an EMBL/GenBank/DDBJ whole genome shotgun (WGS) entry which is preliminary data.</text>
</comment>
<dbReference type="Pfam" id="PF09720">
    <property type="entry name" value="Unstab_antitox"/>
    <property type="match status" value="1"/>
</dbReference>
<dbReference type="Proteomes" id="UP001201449">
    <property type="component" value="Unassembled WGS sequence"/>
</dbReference>
<gene>
    <name evidence="1" type="ORF">L0U89_00340</name>
</gene>
<name>A0ABS9BN58_9BACT</name>
<reference evidence="1 2" key="1">
    <citation type="submission" date="2022-01" db="EMBL/GenBank/DDBJ databases">
        <title>Mariniradius saccharolyticus sp. nov., isolated from sediment of a river.</title>
        <authorList>
            <person name="Liu H."/>
        </authorList>
    </citation>
    <scope>NUCLEOTIDE SEQUENCE [LARGE SCALE GENOMIC DNA]</scope>
    <source>
        <strain evidence="1 2">RY-2</strain>
    </source>
</reference>
<sequence>MDIHAAKIDLIHWLTELQDYSTLKQLLALKDQHQSHLSEAHKTLLDDRIASYHADPTKALDWNDVVKELEKNL</sequence>